<dbReference type="CDD" id="cd07033">
    <property type="entry name" value="TPP_PYR_DXS_TK_like"/>
    <property type="match status" value="1"/>
</dbReference>
<keyword evidence="7 15" id="KW-0479">Metal-binding</keyword>
<dbReference type="SUPFAM" id="SSF52922">
    <property type="entry name" value="TK C-terminal domain-like"/>
    <property type="match status" value="1"/>
</dbReference>
<protein>
    <recommendedName>
        <fullName evidence="5 11">Transketolase</fullName>
        <ecNumber evidence="5 11">2.2.1.1</ecNumber>
    </recommendedName>
</protein>
<feature type="binding site" evidence="14">
    <location>
        <position position="443"/>
    </location>
    <ligand>
        <name>thiamine diphosphate</name>
        <dbReference type="ChEBI" id="CHEBI:58937"/>
    </ligand>
</feature>
<feature type="binding site" evidence="15">
    <location>
        <position position="164"/>
    </location>
    <ligand>
        <name>Mg(2+)</name>
        <dbReference type="ChEBI" id="CHEBI:18420"/>
    </ligand>
</feature>
<comment type="cofactor">
    <cofactor evidence="2">
        <name>Co(2+)</name>
        <dbReference type="ChEBI" id="CHEBI:48828"/>
    </cofactor>
</comment>
<evidence type="ECO:0000256" key="15">
    <source>
        <dbReference type="PIRSR" id="PIRSR605478-4"/>
    </source>
</evidence>
<accession>A0A0B6WZX5</accession>
<feature type="binding site" evidence="14">
    <location>
        <position position="165"/>
    </location>
    <ligand>
        <name>thiamine diphosphate</name>
        <dbReference type="ChEBI" id="CHEBI:58937"/>
    </ligand>
</feature>
<dbReference type="InterPro" id="IPR005474">
    <property type="entry name" value="Transketolase_N"/>
</dbReference>
<dbReference type="GO" id="GO:0046872">
    <property type="term" value="F:metal ion binding"/>
    <property type="evidence" value="ECO:0007669"/>
    <property type="project" value="UniProtKB-KW"/>
</dbReference>
<dbReference type="NCBIfam" id="TIGR00232">
    <property type="entry name" value="tktlase_bact"/>
    <property type="match status" value="1"/>
</dbReference>
<dbReference type="GO" id="GO:0005829">
    <property type="term" value="C:cytosol"/>
    <property type="evidence" value="ECO:0007669"/>
    <property type="project" value="TreeGrafter"/>
</dbReference>
<dbReference type="InterPro" id="IPR005475">
    <property type="entry name" value="Transketolase-like_Pyr-bd"/>
</dbReference>
<sequence>MSTQAVSTQTALDQLCINTIRTLALDAVQQAKSGHPGLPMGAAPMAYVLWTRFLRHNPRNPKWANRDRFLLSAGHGSMLLYALLYLTGYDLSLDEIKRFRQWGSKTPGHPENVLTPGVEITTGPLGQGFANGVGMAIGQAHLAARFNRPDFPLLDHYIYAIVSDGDLMEGVASEAASLAGHLKLGKLIYLYDNNRVTIDGSTDLAFTEDVVRRFDAYGWHTLTVEDGNDLDAIERAIREAQAVTDRPSLISVHTIIGYGLPTQGTHKAHSDPPGEEAVREAKRRLGWPEDKIFYVPEEALAHFRKAVERGAQLEAEWNALVRDYERAHPELAREWRLFMSGELPEGWERALPSFEDAKPMATRQASGEVINAIAPALPMLIGGSADLTGSNNTEIKSSHDFQAGSYDGRNIHFGVREHAMGACLTGISLNGGLIPFGGTFLVFSDYMKASIRLAALSEVQVIYVFTHDSIGLGEDGPTHQPVEQLAGLRAIPHLYVIRPADPHEVREAWRVAILRRHAPTALALSRQKVPVIDRKRYASAEGLRRGAYVLAEAEDGRGETSMPDLILIATGSEVHLALEAREALQKDGIKTRVVSFPCWELFEDQDETYRDEVLPPQVTARLAIEAGARLGWDRYVGPAGDVLSLDRFGASAPGEVALRELGFNVENVVARARRVLERGQR</sequence>
<dbReference type="Gene3D" id="3.40.50.970">
    <property type="match status" value="2"/>
</dbReference>
<evidence type="ECO:0000256" key="12">
    <source>
        <dbReference type="PIRSR" id="PIRSR605478-1"/>
    </source>
</evidence>
<dbReference type="Proteomes" id="UP000031518">
    <property type="component" value="Unassembled WGS sequence"/>
</dbReference>
<dbReference type="Pfam" id="PF02779">
    <property type="entry name" value="Transket_pyr"/>
    <property type="match status" value="1"/>
</dbReference>
<dbReference type="InterPro" id="IPR020826">
    <property type="entry name" value="Transketolase_BS"/>
</dbReference>
<dbReference type="FunFam" id="3.40.50.920:FF:000003">
    <property type="entry name" value="Transketolase"/>
    <property type="match status" value="1"/>
</dbReference>
<evidence type="ECO:0000256" key="3">
    <source>
        <dbReference type="ARBA" id="ARBA00007131"/>
    </source>
</evidence>
<feature type="binding site" evidence="14">
    <location>
        <position position="194"/>
    </location>
    <ligand>
        <name>thiamine diphosphate</name>
        <dbReference type="ChEBI" id="CHEBI:58937"/>
    </ligand>
</feature>
<proteinExistence type="inferred from homology"/>
<dbReference type="EMBL" id="CBXV010000006">
    <property type="protein sequence ID" value="CDM65715.1"/>
    <property type="molecule type" value="Genomic_DNA"/>
</dbReference>
<comment type="catalytic activity">
    <reaction evidence="10 17">
        <text>D-sedoheptulose 7-phosphate + D-glyceraldehyde 3-phosphate = aldehydo-D-ribose 5-phosphate + D-xylulose 5-phosphate</text>
        <dbReference type="Rhea" id="RHEA:10508"/>
        <dbReference type="ChEBI" id="CHEBI:57483"/>
        <dbReference type="ChEBI" id="CHEBI:57737"/>
        <dbReference type="ChEBI" id="CHEBI:58273"/>
        <dbReference type="ChEBI" id="CHEBI:59776"/>
        <dbReference type="EC" id="2.2.1.1"/>
    </reaction>
</comment>
<dbReference type="EC" id="2.2.1.1" evidence="5 11"/>
<feature type="site" description="Important for catalytic activity" evidence="16">
    <location>
        <position position="35"/>
    </location>
</feature>
<evidence type="ECO:0000256" key="5">
    <source>
        <dbReference type="ARBA" id="ARBA00013152"/>
    </source>
</evidence>
<dbReference type="PROSITE" id="PS00801">
    <property type="entry name" value="TRANSKETOLASE_1"/>
    <property type="match status" value="1"/>
</dbReference>
<feature type="binding site" evidence="13">
    <location>
        <position position="269"/>
    </location>
    <ligand>
        <name>substrate</name>
    </ligand>
</feature>
<keyword evidence="8 15" id="KW-0460">Magnesium</keyword>
<evidence type="ECO:0000256" key="9">
    <source>
        <dbReference type="ARBA" id="ARBA00023052"/>
    </source>
</evidence>
<feature type="binding site" evidence="13">
    <location>
        <position position="479"/>
    </location>
    <ligand>
        <name>substrate</name>
    </ligand>
</feature>
<keyword evidence="6 17" id="KW-0808">Transferase</keyword>
<comment type="similarity">
    <text evidence="3 17">Belongs to the transketolase family.</text>
</comment>
<reference evidence="20 21" key="1">
    <citation type="submission" date="2013-12" db="EMBL/GenBank/DDBJ databases">
        <authorList>
            <person name="Stott M."/>
        </authorList>
    </citation>
    <scope>NUCLEOTIDE SEQUENCE [LARGE SCALE GENOMIC DNA]</scope>
    <source>
        <strain evidence="20 21">K22</strain>
    </source>
</reference>
<evidence type="ECO:0000259" key="19">
    <source>
        <dbReference type="SMART" id="SM00861"/>
    </source>
</evidence>
<comment type="cofactor">
    <cofactor evidence="14">
        <name>thiamine diphosphate</name>
        <dbReference type="ChEBI" id="CHEBI:58937"/>
    </cofactor>
    <text evidence="14">Binds 1 thiamine pyrophosphate per subunit. During the reaction, the substrate forms a covalent intermediate with the cofactor.</text>
</comment>
<evidence type="ECO:0000313" key="21">
    <source>
        <dbReference type="Proteomes" id="UP000031518"/>
    </source>
</evidence>
<comment type="cofactor">
    <cofactor evidence="15">
        <name>Mg(2+)</name>
        <dbReference type="ChEBI" id="CHEBI:18420"/>
    </cofactor>
    <text evidence="15">Binds 1 Mg(2+) ion per subunit. Can also utilize other divalent metal cations, such as Ca(2+), Mn(2+) and Co(2+).</text>
</comment>
<feature type="binding site" evidence="14">
    <location>
        <position position="75"/>
    </location>
    <ligand>
        <name>thiamine diphosphate</name>
        <dbReference type="ChEBI" id="CHEBI:58937"/>
    </ligand>
</feature>
<evidence type="ECO:0000256" key="10">
    <source>
        <dbReference type="ARBA" id="ARBA00049473"/>
    </source>
</evidence>
<dbReference type="InterPro" id="IPR033247">
    <property type="entry name" value="Transketolase_fam"/>
</dbReference>
<evidence type="ECO:0000256" key="14">
    <source>
        <dbReference type="PIRSR" id="PIRSR605478-3"/>
    </source>
</evidence>
<feature type="binding site" evidence="14">
    <location>
        <position position="269"/>
    </location>
    <ligand>
        <name>thiamine diphosphate</name>
        <dbReference type="ChEBI" id="CHEBI:58937"/>
    </ligand>
</feature>
<feature type="binding site" evidence="14">
    <location>
        <begin position="123"/>
        <end position="125"/>
    </location>
    <ligand>
        <name>thiamine diphosphate</name>
        <dbReference type="ChEBI" id="CHEBI:58937"/>
    </ligand>
</feature>
<feature type="site" description="Important for catalytic activity" evidence="16">
    <location>
        <position position="269"/>
    </location>
</feature>
<dbReference type="Pfam" id="PF00456">
    <property type="entry name" value="Transketolase_N"/>
    <property type="match status" value="1"/>
</dbReference>
<dbReference type="PANTHER" id="PTHR43522:SF2">
    <property type="entry name" value="TRANSKETOLASE 1-RELATED"/>
    <property type="match status" value="1"/>
</dbReference>
<evidence type="ECO:0000256" key="4">
    <source>
        <dbReference type="ARBA" id="ARBA00011738"/>
    </source>
</evidence>
<evidence type="ECO:0000256" key="7">
    <source>
        <dbReference type="ARBA" id="ARBA00022723"/>
    </source>
</evidence>
<dbReference type="Gene3D" id="3.40.50.920">
    <property type="match status" value="1"/>
</dbReference>
<feature type="domain" description="Transketolase-like pyrimidine-binding" evidence="19">
    <location>
        <begin position="360"/>
        <end position="531"/>
    </location>
</feature>
<comment type="cofactor">
    <cofactor evidence="1">
        <name>Ca(2+)</name>
        <dbReference type="ChEBI" id="CHEBI:29108"/>
    </cofactor>
</comment>
<feature type="binding site" evidence="13">
    <location>
        <position position="35"/>
    </location>
    <ligand>
        <name>substrate</name>
    </ligand>
</feature>
<dbReference type="GO" id="GO:0004802">
    <property type="term" value="F:transketolase activity"/>
    <property type="evidence" value="ECO:0007669"/>
    <property type="project" value="UniProtKB-UniRule"/>
</dbReference>
<evidence type="ECO:0000256" key="1">
    <source>
        <dbReference type="ARBA" id="ARBA00001913"/>
    </source>
</evidence>
<dbReference type="SMART" id="SM00861">
    <property type="entry name" value="Transket_pyr"/>
    <property type="match status" value="1"/>
</dbReference>
<feature type="binding site" evidence="13">
    <location>
        <position position="363"/>
    </location>
    <ligand>
        <name>substrate</name>
    </ligand>
</feature>
<evidence type="ECO:0000313" key="20">
    <source>
        <dbReference type="EMBL" id="CDM65715.1"/>
    </source>
</evidence>
<dbReference type="FunFam" id="3.40.50.970:FF:000004">
    <property type="entry name" value="Transketolase"/>
    <property type="match status" value="1"/>
</dbReference>
<dbReference type="FunFam" id="3.40.50.970:FF:000003">
    <property type="entry name" value="Transketolase"/>
    <property type="match status" value="1"/>
</dbReference>
<evidence type="ECO:0000256" key="17">
    <source>
        <dbReference type="RuleBase" id="RU004996"/>
    </source>
</evidence>
<feature type="binding site" evidence="15">
    <location>
        <position position="196"/>
    </location>
    <ligand>
        <name>Mg(2+)</name>
        <dbReference type="ChEBI" id="CHEBI:18420"/>
    </ligand>
</feature>
<dbReference type="InterPro" id="IPR009014">
    <property type="entry name" value="Transketo_C/PFOR_II"/>
</dbReference>
<feature type="binding site" evidence="13">
    <location>
        <position position="467"/>
    </location>
    <ligand>
        <name>substrate</name>
    </ligand>
</feature>
<dbReference type="GO" id="GO:0009052">
    <property type="term" value="P:pentose-phosphate shunt, non-oxidative branch"/>
    <property type="evidence" value="ECO:0007669"/>
    <property type="project" value="UniProtKB-ARBA"/>
</dbReference>
<keyword evidence="9 14" id="KW-0786">Thiamine pyrophosphate</keyword>
<keyword evidence="18" id="KW-0812">Transmembrane</keyword>
<dbReference type="RefSeq" id="WP_041976583.1">
    <property type="nucleotide sequence ID" value="NZ_CBXV010000006.1"/>
</dbReference>
<dbReference type="InterPro" id="IPR005478">
    <property type="entry name" value="Transketolase_bac-like"/>
</dbReference>
<name>A0A0B6WZX5_9BACT</name>
<evidence type="ECO:0000256" key="18">
    <source>
        <dbReference type="SAM" id="Phobius"/>
    </source>
</evidence>
<dbReference type="InterPro" id="IPR049557">
    <property type="entry name" value="Transketolase_CS"/>
</dbReference>
<evidence type="ECO:0000256" key="8">
    <source>
        <dbReference type="ARBA" id="ARBA00022842"/>
    </source>
</evidence>
<keyword evidence="17" id="KW-0106">Calcium</keyword>
<keyword evidence="21" id="KW-1185">Reference proteome</keyword>
<reference evidence="20 21" key="2">
    <citation type="submission" date="2015-01" db="EMBL/GenBank/DDBJ databases">
        <title>Complete genome sequence of Pyrinomonas methylaliphatogenes type strain K22T.</title>
        <authorList>
            <person name="Lee K.C.Y."/>
            <person name="Power J.F."/>
            <person name="Dunfield P.F."/>
            <person name="Morgan X.C."/>
            <person name="Huttenhower C."/>
            <person name="Stott M.B."/>
        </authorList>
    </citation>
    <scope>NUCLEOTIDE SEQUENCE [LARGE SCALE GENOMIC DNA]</scope>
    <source>
        <strain evidence="20 21">K22</strain>
    </source>
</reference>
<comment type="subunit">
    <text evidence="4 17">Homodimer.</text>
</comment>
<feature type="transmembrane region" description="Helical" evidence="18">
    <location>
        <begin position="69"/>
        <end position="88"/>
    </location>
</feature>
<feature type="binding site" evidence="13">
    <location>
        <position position="475"/>
    </location>
    <ligand>
        <name>substrate</name>
    </ligand>
</feature>
<evidence type="ECO:0000256" key="11">
    <source>
        <dbReference type="NCBIfam" id="TIGR00232"/>
    </source>
</evidence>
<dbReference type="InterPro" id="IPR029061">
    <property type="entry name" value="THDP-binding"/>
</dbReference>
<dbReference type="PROSITE" id="PS00802">
    <property type="entry name" value="TRANSKETOLASE_2"/>
    <property type="match status" value="1"/>
</dbReference>
<dbReference type="Pfam" id="PF22613">
    <property type="entry name" value="Transketolase_C_1"/>
    <property type="match status" value="1"/>
</dbReference>
<dbReference type="CDD" id="cd02012">
    <property type="entry name" value="TPP_TK"/>
    <property type="match status" value="1"/>
</dbReference>
<feature type="binding site" evidence="15">
    <location>
        <position position="194"/>
    </location>
    <ligand>
        <name>Mg(2+)</name>
        <dbReference type="ChEBI" id="CHEBI:18420"/>
    </ligand>
</feature>
<evidence type="ECO:0000256" key="2">
    <source>
        <dbReference type="ARBA" id="ARBA00001941"/>
    </source>
</evidence>
<keyword evidence="18" id="KW-1133">Transmembrane helix</keyword>
<feature type="active site" description="Proton donor" evidence="12">
    <location>
        <position position="417"/>
    </location>
</feature>
<feature type="binding site" evidence="13">
    <location>
        <position position="390"/>
    </location>
    <ligand>
        <name>substrate</name>
    </ligand>
</feature>
<comment type="cofactor">
    <cofactor evidence="17">
        <name>Mg(2+)</name>
        <dbReference type="ChEBI" id="CHEBI:18420"/>
    </cofactor>
    <cofactor evidence="17">
        <name>Ca(2+)</name>
        <dbReference type="ChEBI" id="CHEBI:29108"/>
    </cofactor>
    <cofactor evidence="17">
        <name>Mn(2+)</name>
        <dbReference type="ChEBI" id="CHEBI:29035"/>
    </cofactor>
    <cofactor evidence="17">
        <name>Co(2+)</name>
        <dbReference type="ChEBI" id="CHEBI:48828"/>
    </cofactor>
    <text evidence="17">Binds 1 Mg(2+) ion per subunit. Can also utilize other divalent metal cations, such as Ca(2+), Mn(2+) and Co(2+).</text>
</comment>
<evidence type="ECO:0000256" key="6">
    <source>
        <dbReference type="ARBA" id="ARBA00022679"/>
    </source>
</evidence>
<dbReference type="PANTHER" id="PTHR43522">
    <property type="entry name" value="TRANSKETOLASE"/>
    <property type="match status" value="1"/>
</dbReference>
<evidence type="ECO:0000256" key="16">
    <source>
        <dbReference type="PIRSR" id="PIRSR605478-5"/>
    </source>
</evidence>
<dbReference type="AlphaFoldDB" id="A0A0B6WZX5"/>
<dbReference type="STRING" id="454194.PYK22_01721"/>
<feature type="binding site" evidence="13">
    <location>
        <position position="526"/>
    </location>
    <ligand>
        <name>substrate</name>
    </ligand>
</feature>
<keyword evidence="18" id="KW-0472">Membrane</keyword>
<organism evidence="20 21">
    <name type="scientific">Pyrinomonas methylaliphatogenes</name>
    <dbReference type="NCBI Taxonomy" id="454194"/>
    <lineage>
        <taxon>Bacteria</taxon>
        <taxon>Pseudomonadati</taxon>
        <taxon>Acidobacteriota</taxon>
        <taxon>Blastocatellia</taxon>
        <taxon>Blastocatellales</taxon>
        <taxon>Pyrinomonadaceae</taxon>
        <taxon>Pyrinomonas</taxon>
    </lineage>
</organism>
<evidence type="ECO:0000256" key="13">
    <source>
        <dbReference type="PIRSR" id="PIRSR605478-2"/>
    </source>
</evidence>
<gene>
    <name evidence="20" type="ORF">PYK22_01721</name>
</gene>
<comment type="function">
    <text evidence="17">Catalyzes the transfer of a two-carbon ketol group from a ketose donor to an aldose acceptor, via a covalent intermediate with the cofactor thiamine pyrophosphate.</text>
</comment>
<dbReference type="SUPFAM" id="SSF52518">
    <property type="entry name" value="Thiamin diphosphate-binding fold (THDP-binding)"/>
    <property type="match status" value="2"/>
</dbReference>
<dbReference type="InterPro" id="IPR055152">
    <property type="entry name" value="Transketolase-like_C_2"/>
</dbReference>